<sequence length="345" mass="36669">MWFGAETTTGSATLHGDENEVRHCYPPFSSPNHHHLVELARSALGAATHLVVVASLGPKQVTQPNQPKRPHMTNYSRTPPSSPPTPSRKSFAPGPSRVVQIATRPSLSPAALSLSALLPPPVTASVAPTADSTPLPPPVAASLSLSLPPHGKWRTGWSRVTVTDGARRRVARRTTVAASSSAAQWRWCLPLPRHRAVAAKWRQATTTREEWRWGGQIQPRLAGSGLGQQRWRLVGEDSAWSPSSRSPLFLQPSPTELIVIVADEPPLHRLSPRSGTPPTPSAASTAGPSATALSRGQRQGEGWKRNSGRGSDGQGTLTLANASPGSVSQQKGGEERSPAKNHAPS</sequence>
<feature type="region of interest" description="Disordered" evidence="1">
    <location>
        <begin position="267"/>
        <end position="345"/>
    </location>
</feature>
<accession>A0A0D9Y7M5</accession>
<organism evidence="2">
    <name type="scientific">Oryza glumipatula</name>
    <dbReference type="NCBI Taxonomy" id="40148"/>
    <lineage>
        <taxon>Eukaryota</taxon>
        <taxon>Viridiplantae</taxon>
        <taxon>Streptophyta</taxon>
        <taxon>Embryophyta</taxon>
        <taxon>Tracheophyta</taxon>
        <taxon>Spermatophyta</taxon>
        <taxon>Magnoliopsida</taxon>
        <taxon>Liliopsida</taxon>
        <taxon>Poales</taxon>
        <taxon>Poaceae</taxon>
        <taxon>BOP clade</taxon>
        <taxon>Oryzoideae</taxon>
        <taxon>Oryzeae</taxon>
        <taxon>Oryzinae</taxon>
        <taxon>Oryza</taxon>
    </lineage>
</organism>
<reference evidence="2" key="2">
    <citation type="submission" date="2015-04" db="UniProtKB">
        <authorList>
            <consortium name="EnsemblPlants"/>
        </authorList>
    </citation>
    <scope>IDENTIFICATION</scope>
</reference>
<dbReference type="Proteomes" id="UP000026961">
    <property type="component" value="Chromosome 1"/>
</dbReference>
<proteinExistence type="predicted"/>
<evidence type="ECO:0000313" key="3">
    <source>
        <dbReference type="Proteomes" id="UP000026961"/>
    </source>
</evidence>
<dbReference type="AlphaFoldDB" id="A0A0D9Y7M5"/>
<dbReference type="EnsemblPlants" id="OGLUM01G15190.1">
    <property type="protein sequence ID" value="OGLUM01G15190.1"/>
    <property type="gene ID" value="OGLUM01G15190"/>
</dbReference>
<dbReference type="Gramene" id="OGLUM01G15190.1">
    <property type="protein sequence ID" value="OGLUM01G15190.1"/>
    <property type="gene ID" value="OGLUM01G15190"/>
</dbReference>
<evidence type="ECO:0000313" key="2">
    <source>
        <dbReference type="EnsemblPlants" id="OGLUM01G15190.1"/>
    </source>
</evidence>
<name>A0A0D9Y7M5_9ORYZ</name>
<protein>
    <submittedName>
        <fullName evidence="2">Uncharacterized protein</fullName>
    </submittedName>
</protein>
<feature type="compositionally biased region" description="Low complexity" evidence="1">
    <location>
        <begin position="281"/>
        <end position="294"/>
    </location>
</feature>
<dbReference type="HOGENOM" id="CLU_805048_0_0_1"/>
<keyword evidence="3" id="KW-1185">Reference proteome</keyword>
<feature type="region of interest" description="Disordered" evidence="1">
    <location>
        <begin position="57"/>
        <end position="97"/>
    </location>
</feature>
<feature type="compositionally biased region" description="Polar residues" evidence="1">
    <location>
        <begin position="314"/>
        <end position="331"/>
    </location>
</feature>
<reference evidence="2" key="1">
    <citation type="submission" date="2013-08" db="EMBL/GenBank/DDBJ databases">
        <title>Oryza genome evolution.</title>
        <authorList>
            <person name="Wing R.A."/>
            <person name="Panaud O."/>
            <person name="Oliveira A.C."/>
        </authorList>
    </citation>
    <scope>NUCLEOTIDE SEQUENCE</scope>
</reference>
<evidence type="ECO:0000256" key="1">
    <source>
        <dbReference type="SAM" id="MobiDB-lite"/>
    </source>
</evidence>
<reference evidence="2" key="3">
    <citation type="submission" date="2018-05" db="EMBL/GenBank/DDBJ databases">
        <title>OgluRS3 (Oryza glumaepatula Reference Sequence Version 3).</title>
        <authorList>
            <person name="Zhang J."/>
            <person name="Kudrna D."/>
            <person name="Lee S."/>
            <person name="Talag J."/>
            <person name="Welchert J."/>
            <person name="Wing R.A."/>
        </authorList>
    </citation>
    <scope>NUCLEOTIDE SEQUENCE [LARGE SCALE GENOMIC DNA]</scope>
</reference>